<accession>A0ACC6K140</accession>
<evidence type="ECO:0000313" key="2">
    <source>
        <dbReference type="Proteomes" id="UP001259587"/>
    </source>
</evidence>
<proteinExistence type="predicted"/>
<organism evidence="1 2">
    <name type="scientific">Pseudomonas hunanensis</name>
    <dbReference type="NCBI Taxonomy" id="1247546"/>
    <lineage>
        <taxon>Bacteria</taxon>
        <taxon>Pseudomonadati</taxon>
        <taxon>Pseudomonadota</taxon>
        <taxon>Gammaproteobacteria</taxon>
        <taxon>Pseudomonadales</taxon>
        <taxon>Pseudomonadaceae</taxon>
        <taxon>Pseudomonas</taxon>
    </lineage>
</organism>
<gene>
    <name evidence="1" type="ORF">J2W83_001728</name>
</gene>
<protein>
    <submittedName>
        <fullName evidence="1">Uncharacterized protein</fullName>
    </submittedName>
</protein>
<dbReference type="Proteomes" id="UP001259587">
    <property type="component" value="Unassembled WGS sequence"/>
</dbReference>
<dbReference type="EMBL" id="JAVDTH010000007">
    <property type="protein sequence ID" value="MDR6712133.1"/>
    <property type="molecule type" value="Genomic_DNA"/>
</dbReference>
<reference evidence="1" key="1">
    <citation type="submission" date="2023-07" db="EMBL/GenBank/DDBJ databases">
        <title>Sorghum-associated microbial communities from plants grown in Nebraska, USA.</title>
        <authorList>
            <person name="Schachtman D."/>
        </authorList>
    </citation>
    <scope>NUCLEOTIDE SEQUENCE</scope>
    <source>
        <strain evidence="1">BE56</strain>
    </source>
</reference>
<comment type="caution">
    <text evidence="1">The sequence shown here is derived from an EMBL/GenBank/DDBJ whole genome shotgun (WGS) entry which is preliminary data.</text>
</comment>
<sequence>MLRMHLLPTMVGQSIRKGYKMKIHKYQPGTFIEVDDMAGGRRVGMVCKDGVTFWDLLDADLCTPLTIHPSMKPEELGTLIQYGQSKGLIGATQALVGHLYAAGDQRLNGDPLFVMRALWFVAKKASGVDYIPDAGTLLWACEQAQAQAQAAARIHQMAKQYCSA</sequence>
<name>A0ACC6K140_9PSED</name>
<evidence type="ECO:0000313" key="1">
    <source>
        <dbReference type="EMBL" id="MDR6712133.1"/>
    </source>
</evidence>
<keyword evidence="2" id="KW-1185">Reference proteome</keyword>